<feature type="chain" id="PRO_5021743294" evidence="3">
    <location>
        <begin position="23"/>
        <end position="486"/>
    </location>
</feature>
<protein>
    <submittedName>
        <fullName evidence="4">HlyD family secretion protein</fullName>
    </submittedName>
</protein>
<dbReference type="Gene3D" id="2.40.420.20">
    <property type="match status" value="1"/>
</dbReference>
<evidence type="ECO:0000313" key="5">
    <source>
        <dbReference type="Proteomes" id="UP000320390"/>
    </source>
</evidence>
<accession>A0A518EQ08</accession>
<dbReference type="OrthoDB" id="264227at2"/>
<dbReference type="PANTHER" id="PTHR30097:SF4">
    <property type="entry name" value="SLR6042 PROTEIN"/>
    <property type="match status" value="1"/>
</dbReference>
<keyword evidence="2" id="KW-0175">Coiled coil</keyword>
<proteinExistence type="predicted"/>
<dbReference type="RefSeq" id="WP_145196103.1">
    <property type="nucleotide sequence ID" value="NZ_CP036434.1"/>
</dbReference>
<dbReference type="Proteomes" id="UP000320390">
    <property type="component" value="Chromosome"/>
</dbReference>
<evidence type="ECO:0000313" key="4">
    <source>
        <dbReference type="EMBL" id="QDV06151.1"/>
    </source>
</evidence>
<evidence type="ECO:0000256" key="2">
    <source>
        <dbReference type="SAM" id="Coils"/>
    </source>
</evidence>
<name>A0A518EQ08_9BACT</name>
<keyword evidence="3" id="KW-0732">Signal</keyword>
<reference evidence="4 5" key="1">
    <citation type="submission" date="2019-02" db="EMBL/GenBank/DDBJ databases">
        <title>Deep-cultivation of Planctomycetes and their phenomic and genomic characterization uncovers novel biology.</title>
        <authorList>
            <person name="Wiegand S."/>
            <person name="Jogler M."/>
            <person name="Boedeker C."/>
            <person name="Pinto D."/>
            <person name="Vollmers J."/>
            <person name="Rivas-Marin E."/>
            <person name="Kohn T."/>
            <person name="Peeters S.H."/>
            <person name="Heuer A."/>
            <person name="Rast P."/>
            <person name="Oberbeckmann S."/>
            <person name="Bunk B."/>
            <person name="Jeske O."/>
            <person name="Meyerdierks A."/>
            <person name="Storesund J.E."/>
            <person name="Kallscheuer N."/>
            <person name="Luecker S."/>
            <person name="Lage O.M."/>
            <person name="Pohl T."/>
            <person name="Merkel B.J."/>
            <person name="Hornburger P."/>
            <person name="Mueller R.-W."/>
            <person name="Bruemmer F."/>
            <person name="Labrenz M."/>
            <person name="Spormann A.M."/>
            <person name="Op den Camp H."/>
            <person name="Overmann J."/>
            <person name="Amann R."/>
            <person name="Jetten M.S.M."/>
            <person name="Mascher T."/>
            <person name="Medema M.H."/>
            <person name="Devos D.P."/>
            <person name="Kaster A.-K."/>
            <person name="Ovreas L."/>
            <person name="Rohde M."/>
            <person name="Galperin M.Y."/>
            <person name="Jogler C."/>
        </authorList>
    </citation>
    <scope>NUCLEOTIDE SEQUENCE [LARGE SCALE GENOMIC DNA]</scope>
    <source>
        <strain evidence="4 5">Poly30</strain>
    </source>
</reference>
<dbReference type="GO" id="GO:0015679">
    <property type="term" value="P:plasma membrane copper ion transport"/>
    <property type="evidence" value="ECO:0007669"/>
    <property type="project" value="TreeGrafter"/>
</dbReference>
<dbReference type="InterPro" id="IPR051909">
    <property type="entry name" value="MFP_Cation_Efflux"/>
</dbReference>
<feature type="coiled-coil region" evidence="2">
    <location>
        <begin position="126"/>
        <end position="181"/>
    </location>
</feature>
<evidence type="ECO:0000256" key="1">
    <source>
        <dbReference type="ARBA" id="ARBA00022448"/>
    </source>
</evidence>
<dbReference type="EMBL" id="CP036434">
    <property type="protein sequence ID" value="QDV06151.1"/>
    <property type="molecule type" value="Genomic_DNA"/>
</dbReference>
<sequence precursor="true">MMTPTLLRQVLLGCLVSLSLWSCDQRAESTPDEHDHAHDAAGEAANADANRIAVPPAVRQNLGITFVRVERRAIESTLRVPGRFELLPSAHDEYRTAIAGRVELHVRELERVEAGQPLYTLSSPSLHGLQERLAETEAAVLKLQSEIDAYASLMSAHAQHEARLEESIQIQESRVERLEQLGEAGGGRVTELLTARGALATARADLAGAHEKEAEIRVAQTKNQVEVDGLSNLRMILLGSLAADTGLTRAALLEEVTGPDGKVQPRWRALTEIVVMAQNASRVESLGVTSGTWVDERALILTTVRPELLRFHGMGLQSDLGALDDGLMARITPPGTSNAVGSVSLQETMSGPLQIGLGGNSQNRTIDLFVEPEALLPWARPGVTAQMEIVLRASESEELAIPLAAVRQDGLHSVFFRRDPKNPAEVIRVEGDFGANDGRWISVLSGLRDGDEVVLDGSFQLMLATSGTMQKGGHFHADGTFHEGED</sequence>
<dbReference type="PANTHER" id="PTHR30097">
    <property type="entry name" value="CATION EFFLUX SYSTEM PROTEIN CUSB"/>
    <property type="match status" value="1"/>
</dbReference>
<dbReference type="GO" id="GO:0030313">
    <property type="term" value="C:cell envelope"/>
    <property type="evidence" value="ECO:0007669"/>
    <property type="project" value="TreeGrafter"/>
</dbReference>
<dbReference type="GO" id="GO:0060003">
    <property type="term" value="P:copper ion export"/>
    <property type="evidence" value="ECO:0007669"/>
    <property type="project" value="TreeGrafter"/>
</dbReference>
<feature type="signal peptide" evidence="3">
    <location>
        <begin position="1"/>
        <end position="22"/>
    </location>
</feature>
<dbReference type="AlphaFoldDB" id="A0A518EQ08"/>
<keyword evidence="1" id="KW-0813">Transport</keyword>
<gene>
    <name evidence="4" type="ORF">Poly30_16560</name>
</gene>
<organism evidence="4 5">
    <name type="scientific">Saltatorellus ferox</name>
    <dbReference type="NCBI Taxonomy" id="2528018"/>
    <lineage>
        <taxon>Bacteria</taxon>
        <taxon>Pseudomonadati</taxon>
        <taxon>Planctomycetota</taxon>
        <taxon>Planctomycetia</taxon>
        <taxon>Planctomycetia incertae sedis</taxon>
        <taxon>Saltatorellus</taxon>
    </lineage>
</organism>
<keyword evidence="5" id="KW-1185">Reference proteome</keyword>
<evidence type="ECO:0000256" key="3">
    <source>
        <dbReference type="SAM" id="SignalP"/>
    </source>
</evidence>